<dbReference type="Proteomes" id="UP000507470">
    <property type="component" value="Unassembled WGS sequence"/>
</dbReference>
<accession>A0A6J8DBE2</accession>
<reference evidence="1 2" key="1">
    <citation type="submission" date="2020-06" db="EMBL/GenBank/DDBJ databases">
        <authorList>
            <person name="Li R."/>
            <person name="Bekaert M."/>
        </authorList>
    </citation>
    <scope>NUCLEOTIDE SEQUENCE [LARGE SCALE GENOMIC DNA]</scope>
    <source>
        <strain evidence="2">wild</strain>
    </source>
</reference>
<dbReference type="EMBL" id="CACVKT020007001">
    <property type="protein sequence ID" value="CAC5404672.1"/>
    <property type="molecule type" value="Genomic_DNA"/>
</dbReference>
<keyword evidence="2" id="KW-1185">Reference proteome</keyword>
<sequence length="292" mass="33900">MSTTRKTTNKNFSCIITHANNFNLIIHVSHSIDLTFDIIYLLISDYSGISSTNIFAKNSQSELKIPVEDLLRQSEYKIELYGLRNIVVNRHEYDTVVCFGERKFKVLAYENQIDVTIFLDADGDANLPGEFSSQGTLPTVIHRHLPNRYVVETECVYIEPLEFLVFIKHGNTLYVFNLYKRHLEYELPIDLPSATMAKCRVLATCRKSIEERKYFISKTTAYSKIIDFKTFLTKGDVYTLYHLALSFGTQIENSGLHPIRYLYRNKTEEYFTIIRLHTNGEMRPYLKNNGAE</sequence>
<organism evidence="1 2">
    <name type="scientific">Mytilus coruscus</name>
    <name type="common">Sea mussel</name>
    <dbReference type="NCBI Taxonomy" id="42192"/>
    <lineage>
        <taxon>Eukaryota</taxon>
        <taxon>Metazoa</taxon>
        <taxon>Spiralia</taxon>
        <taxon>Lophotrochozoa</taxon>
        <taxon>Mollusca</taxon>
        <taxon>Bivalvia</taxon>
        <taxon>Autobranchia</taxon>
        <taxon>Pteriomorphia</taxon>
        <taxon>Mytilida</taxon>
        <taxon>Mytiloidea</taxon>
        <taxon>Mytilidae</taxon>
        <taxon>Mytilinae</taxon>
        <taxon>Mytilus</taxon>
    </lineage>
</organism>
<gene>
    <name evidence="1" type="ORF">MCOR_38430</name>
</gene>
<name>A0A6J8DBE2_MYTCO</name>
<evidence type="ECO:0000313" key="2">
    <source>
        <dbReference type="Proteomes" id="UP000507470"/>
    </source>
</evidence>
<dbReference type="AlphaFoldDB" id="A0A6J8DBE2"/>
<proteinExistence type="predicted"/>
<evidence type="ECO:0000313" key="1">
    <source>
        <dbReference type="EMBL" id="CAC5404672.1"/>
    </source>
</evidence>
<protein>
    <submittedName>
        <fullName evidence="1">Uncharacterized protein</fullName>
    </submittedName>
</protein>